<feature type="chain" id="PRO_5039390919" description="RlpA-like protein double-psi beta-barrel domain-containing protein" evidence="3">
    <location>
        <begin position="35"/>
        <end position="334"/>
    </location>
</feature>
<dbReference type="Pfam" id="PF03330">
    <property type="entry name" value="DPBB_1"/>
    <property type="match status" value="1"/>
</dbReference>
<keyword evidence="3" id="KW-0732">Signal</keyword>
<feature type="coiled-coil region" evidence="1">
    <location>
        <begin position="39"/>
        <end position="94"/>
    </location>
</feature>
<sequence>MSLKGQIFSPLRLAATLVLEAALVINALPSLALADDNELEQLEEAAISAGEEYQNAQEELDKLNEQIEENEARITEIEEQLPEHREKCAEAIRSSYKMQQGQPGLVALLLSAEDFNEFLTMAGYLDSMNKSNIDDIEQLVEMQDELKQTRSDLEQQRADVEKKADQAREAADEAEKAAEAARKKALENAAAAEAAYKAQQEAQKQSQQESQQSPQSNDQANDTPQVSEPQPSAPSGNTSGDWIYVGASTYGIGDGFLWGTTASGDIVTPTSMGVAMKTVPLGTTIEITYNGRTCTAVVNDRGPFVGGREIDLQPAVANALGFSGVGTVGYRIIG</sequence>
<feature type="region of interest" description="Disordered" evidence="2">
    <location>
        <begin position="149"/>
        <end position="240"/>
    </location>
</feature>
<dbReference type="AlphaFoldDB" id="A0A9D1HWZ2"/>
<dbReference type="Gene3D" id="6.10.250.3150">
    <property type="match status" value="1"/>
</dbReference>
<evidence type="ECO:0000256" key="2">
    <source>
        <dbReference type="SAM" id="MobiDB-lite"/>
    </source>
</evidence>
<dbReference type="InterPro" id="IPR036908">
    <property type="entry name" value="RlpA-like_sf"/>
</dbReference>
<dbReference type="PANTHER" id="PTHR34183">
    <property type="entry name" value="ENDOLYTIC PEPTIDOGLYCAN TRANSGLYCOSYLASE RLPA"/>
    <property type="match status" value="1"/>
</dbReference>
<dbReference type="Gene3D" id="2.40.40.10">
    <property type="entry name" value="RlpA-like domain"/>
    <property type="match status" value="1"/>
</dbReference>
<dbReference type="CDD" id="cd22268">
    <property type="entry name" value="DPBB_RlpA-like"/>
    <property type="match status" value="1"/>
</dbReference>
<comment type="caution">
    <text evidence="5">The sequence shown here is derived from an EMBL/GenBank/DDBJ whole genome shotgun (WGS) entry which is preliminary data.</text>
</comment>
<reference evidence="5" key="1">
    <citation type="submission" date="2020-10" db="EMBL/GenBank/DDBJ databases">
        <authorList>
            <person name="Gilroy R."/>
        </authorList>
    </citation>
    <scope>NUCLEOTIDE SEQUENCE</scope>
    <source>
        <strain evidence="5">ChiHjej12B11-29160</strain>
    </source>
</reference>
<protein>
    <recommendedName>
        <fullName evidence="4">RlpA-like protein double-psi beta-barrel domain-containing protein</fullName>
    </recommendedName>
</protein>
<dbReference type="Proteomes" id="UP000824078">
    <property type="component" value="Unassembled WGS sequence"/>
</dbReference>
<feature type="compositionally biased region" description="Polar residues" evidence="2">
    <location>
        <begin position="213"/>
        <end position="240"/>
    </location>
</feature>
<dbReference type="InterPro" id="IPR009009">
    <property type="entry name" value="RlpA-like_DPBB"/>
</dbReference>
<proteinExistence type="predicted"/>
<gene>
    <name evidence="5" type="ORF">IAD17_04200</name>
</gene>
<evidence type="ECO:0000313" key="6">
    <source>
        <dbReference type="Proteomes" id="UP000824078"/>
    </source>
</evidence>
<organism evidence="5 6">
    <name type="scientific">Candidatus Coprovicinus avistercoris</name>
    <dbReference type="NCBI Taxonomy" id="2840754"/>
    <lineage>
        <taxon>Bacteria</taxon>
        <taxon>Bacillati</taxon>
        <taxon>Actinomycetota</taxon>
        <taxon>Coriobacteriia</taxon>
        <taxon>Coriobacteriales</taxon>
        <taxon>Coriobacteriaceae</taxon>
        <taxon>Coriobacteriaceae incertae sedis</taxon>
        <taxon>Candidatus Coprovicinus</taxon>
    </lineage>
</organism>
<dbReference type="PANTHER" id="PTHR34183:SF8">
    <property type="entry name" value="ENDOLYTIC PEPTIDOGLYCAN TRANSGLYCOSYLASE RLPA-RELATED"/>
    <property type="match status" value="1"/>
</dbReference>
<feature type="domain" description="RlpA-like protein double-psi beta-barrel" evidence="4">
    <location>
        <begin position="248"/>
        <end position="328"/>
    </location>
</feature>
<reference evidence="5" key="2">
    <citation type="journal article" date="2021" name="PeerJ">
        <title>Extensive microbial diversity within the chicken gut microbiome revealed by metagenomics and culture.</title>
        <authorList>
            <person name="Gilroy R."/>
            <person name="Ravi A."/>
            <person name="Getino M."/>
            <person name="Pursley I."/>
            <person name="Horton D.L."/>
            <person name="Alikhan N.F."/>
            <person name="Baker D."/>
            <person name="Gharbi K."/>
            <person name="Hall N."/>
            <person name="Watson M."/>
            <person name="Adriaenssens E.M."/>
            <person name="Foster-Nyarko E."/>
            <person name="Jarju S."/>
            <person name="Secka A."/>
            <person name="Antonio M."/>
            <person name="Oren A."/>
            <person name="Chaudhuri R.R."/>
            <person name="La Ragione R."/>
            <person name="Hildebrand F."/>
            <person name="Pallen M.J."/>
        </authorList>
    </citation>
    <scope>NUCLEOTIDE SEQUENCE</scope>
    <source>
        <strain evidence="5">ChiHjej12B11-29160</strain>
    </source>
</reference>
<dbReference type="EMBL" id="DVMQ01000014">
    <property type="protein sequence ID" value="HIU24101.1"/>
    <property type="molecule type" value="Genomic_DNA"/>
</dbReference>
<name>A0A9D1HWZ2_9ACTN</name>
<keyword evidence="1" id="KW-0175">Coiled coil</keyword>
<evidence type="ECO:0000313" key="5">
    <source>
        <dbReference type="EMBL" id="HIU24101.1"/>
    </source>
</evidence>
<evidence type="ECO:0000256" key="3">
    <source>
        <dbReference type="SAM" id="SignalP"/>
    </source>
</evidence>
<accession>A0A9D1HWZ2</accession>
<feature type="compositionally biased region" description="Basic and acidic residues" evidence="2">
    <location>
        <begin position="149"/>
        <end position="186"/>
    </location>
</feature>
<evidence type="ECO:0000256" key="1">
    <source>
        <dbReference type="SAM" id="Coils"/>
    </source>
</evidence>
<feature type="compositionally biased region" description="Low complexity" evidence="2">
    <location>
        <begin position="187"/>
        <end position="212"/>
    </location>
</feature>
<feature type="signal peptide" evidence="3">
    <location>
        <begin position="1"/>
        <end position="34"/>
    </location>
</feature>
<evidence type="ECO:0000259" key="4">
    <source>
        <dbReference type="Pfam" id="PF03330"/>
    </source>
</evidence>
<dbReference type="SUPFAM" id="SSF50685">
    <property type="entry name" value="Barwin-like endoglucanases"/>
    <property type="match status" value="1"/>
</dbReference>